<evidence type="ECO:0000313" key="2">
    <source>
        <dbReference type="WBParaSite" id="jg14319"/>
    </source>
</evidence>
<dbReference type="InterPro" id="IPR044399">
    <property type="entry name" value="Mb-like_M"/>
</dbReference>
<name>A0A915D105_9BILA</name>
<dbReference type="SUPFAM" id="SSF46458">
    <property type="entry name" value="Globin-like"/>
    <property type="match status" value="1"/>
</dbReference>
<dbReference type="GO" id="GO:0019825">
    <property type="term" value="F:oxygen binding"/>
    <property type="evidence" value="ECO:0007669"/>
    <property type="project" value="InterPro"/>
</dbReference>
<dbReference type="InterPro" id="IPR012292">
    <property type="entry name" value="Globin/Proto"/>
</dbReference>
<accession>A0A915D105</accession>
<dbReference type="Proteomes" id="UP000887574">
    <property type="component" value="Unplaced"/>
</dbReference>
<reference evidence="2" key="1">
    <citation type="submission" date="2022-11" db="UniProtKB">
        <authorList>
            <consortium name="WormBaseParasite"/>
        </authorList>
    </citation>
    <scope>IDENTIFICATION</scope>
</reference>
<dbReference type="AlphaFoldDB" id="A0A915D105"/>
<protein>
    <submittedName>
        <fullName evidence="2">Globin family profile domain-containing protein</fullName>
    </submittedName>
</protein>
<dbReference type="InterPro" id="IPR009050">
    <property type="entry name" value="Globin-like_sf"/>
</dbReference>
<evidence type="ECO:0000313" key="1">
    <source>
        <dbReference type="Proteomes" id="UP000887574"/>
    </source>
</evidence>
<dbReference type="CDD" id="cd01040">
    <property type="entry name" value="Mb-like"/>
    <property type="match status" value="1"/>
</dbReference>
<keyword evidence="1" id="KW-1185">Reference proteome</keyword>
<organism evidence="1 2">
    <name type="scientific">Ditylenchus dipsaci</name>
    <dbReference type="NCBI Taxonomy" id="166011"/>
    <lineage>
        <taxon>Eukaryota</taxon>
        <taxon>Metazoa</taxon>
        <taxon>Ecdysozoa</taxon>
        <taxon>Nematoda</taxon>
        <taxon>Chromadorea</taxon>
        <taxon>Rhabditida</taxon>
        <taxon>Tylenchina</taxon>
        <taxon>Tylenchomorpha</taxon>
        <taxon>Sphaerularioidea</taxon>
        <taxon>Anguinidae</taxon>
        <taxon>Anguininae</taxon>
        <taxon>Ditylenchus</taxon>
    </lineage>
</organism>
<proteinExistence type="predicted"/>
<dbReference type="GO" id="GO:0020037">
    <property type="term" value="F:heme binding"/>
    <property type="evidence" value="ECO:0007669"/>
    <property type="project" value="InterPro"/>
</dbReference>
<sequence>MNPKKNSTASAAASANLLMPSLARLRIQQCFKNAKPIVGQHILKRACSLRSEIKVFLSYLTDEKVEELATDIYVFVTECVASLEEPERVSALSKAFGQMHAALCQMGFRPEFFSTIADATIAECVRLDGGAHKRCETLLAWSQLMQFMFSNVRDGYYAEIRQQRRSSLPQHRLMLSKQQSIDVRNNCCSFDMDL</sequence>
<dbReference type="Gene3D" id="1.10.490.10">
    <property type="entry name" value="Globins"/>
    <property type="match status" value="1"/>
</dbReference>
<dbReference type="WBParaSite" id="jg14319">
    <property type="protein sequence ID" value="jg14319"/>
    <property type="gene ID" value="jg14319"/>
</dbReference>